<proteinExistence type="predicted"/>
<organism evidence="1 2">
    <name type="scientific">Streblomastix strix</name>
    <dbReference type="NCBI Taxonomy" id="222440"/>
    <lineage>
        <taxon>Eukaryota</taxon>
        <taxon>Metamonada</taxon>
        <taxon>Preaxostyla</taxon>
        <taxon>Oxymonadida</taxon>
        <taxon>Streblomastigidae</taxon>
        <taxon>Streblomastix</taxon>
    </lineage>
</organism>
<evidence type="ECO:0000313" key="2">
    <source>
        <dbReference type="Proteomes" id="UP000324800"/>
    </source>
</evidence>
<dbReference type="OrthoDB" id="420169at2759"/>
<feature type="non-terminal residue" evidence="1">
    <location>
        <position position="483"/>
    </location>
</feature>
<dbReference type="Gene3D" id="3.10.10.10">
    <property type="entry name" value="HIV Type 1 Reverse Transcriptase, subunit A, domain 1"/>
    <property type="match status" value="1"/>
</dbReference>
<dbReference type="AlphaFoldDB" id="A0A5J4V2P2"/>
<comment type="caution">
    <text evidence="1">The sequence shown here is derived from an EMBL/GenBank/DDBJ whole genome shotgun (WGS) entry which is preliminary data.</text>
</comment>
<sequence>MAHHRDDEDDDDNEQINQQNRNQANHGAQNADANQNALPDWLNVLMGRPRDTPNAIRSQQQRDATTKLFEHYYGRKASDLNPTNERATKRERELLFQREEEMLGLELNKEGVYPSTGEDDAEDDVETAQLAVLIQRACVAASTALIQGDFPATQRFILTCHHVARVIAGDASQRRDVKLVADEFKPLIGKKGSVLNALSKQSKDQIKELNTSIKLIASKSPTPQKKQSFPTEQQLLVITILVISELVPISIITSQLNSTVLQLISNDDAIATVCILIDVSTLLSNYAINRPDATIIIIIFQSKWRERNTIVSRWKKIQMMMLTVSLSEDLLQQEEQLEEAYKQIPLLSTEYINWENISVPERLTYRIQEWNKINAGIDIQTGALPNWTSVEALQQLEAIQKYREYHAPLPQMLEYARQLEKEIKEGIVLETNQIKVINPTFLVPKPGNKWRKILDCRQVNAITNLIKFKMEGSEFIKQILEKL</sequence>
<protein>
    <submittedName>
        <fullName evidence="1">Uncharacterized protein</fullName>
    </submittedName>
</protein>
<dbReference type="SUPFAM" id="SSF56672">
    <property type="entry name" value="DNA/RNA polymerases"/>
    <property type="match status" value="1"/>
</dbReference>
<evidence type="ECO:0000313" key="1">
    <source>
        <dbReference type="EMBL" id="KAA6376351.1"/>
    </source>
</evidence>
<reference evidence="1 2" key="1">
    <citation type="submission" date="2019-03" db="EMBL/GenBank/DDBJ databases">
        <title>Single cell metagenomics reveals metabolic interactions within the superorganism composed of flagellate Streblomastix strix and complex community of Bacteroidetes bacteria on its surface.</title>
        <authorList>
            <person name="Treitli S.C."/>
            <person name="Kolisko M."/>
            <person name="Husnik F."/>
            <person name="Keeling P."/>
            <person name="Hampl V."/>
        </authorList>
    </citation>
    <scope>NUCLEOTIDE SEQUENCE [LARGE SCALE GENOMIC DNA]</scope>
    <source>
        <strain evidence="1">ST1C</strain>
    </source>
</reference>
<accession>A0A5J4V2P2</accession>
<name>A0A5J4V2P2_9EUKA</name>
<dbReference type="InterPro" id="IPR043502">
    <property type="entry name" value="DNA/RNA_pol_sf"/>
</dbReference>
<dbReference type="Proteomes" id="UP000324800">
    <property type="component" value="Unassembled WGS sequence"/>
</dbReference>
<gene>
    <name evidence="1" type="ORF">EZS28_028123</name>
</gene>
<dbReference type="EMBL" id="SNRW01010585">
    <property type="protein sequence ID" value="KAA6376351.1"/>
    <property type="molecule type" value="Genomic_DNA"/>
</dbReference>